<dbReference type="CDD" id="cd00037">
    <property type="entry name" value="CLECT"/>
    <property type="match status" value="1"/>
</dbReference>
<gene>
    <name evidence="2" type="ORF">RUM44_001441</name>
</gene>
<dbReference type="PANTHER" id="PTHR45710:SF26">
    <property type="entry name" value="RH26557P"/>
    <property type="match status" value="1"/>
</dbReference>
<evidence type="ECO:0000313" key="2">
    <source>
        <dbReference type="EMBL" id="KAK6621634.1"/>
    </source>
</evidence>
<name>A0ABR1AKA5_POLSC</name>
<dbReference type="InterPro" id="IPR016187">
    <property type="entry name" value="CTDL_fold"/>
</dbReference>
<dbReference type="Pfam" id="PF00059">
    <property type="entry name" value="Lectin_C"/>
    <property type="match status" value="1"/>
</dbReference>
<dbReference type="InterPro" id="IPR050828">
    <property type="entry name" value="C-type_lectin/matrix_domain"/>
</dbReference>
<dbReference type="Gene3D" id="3.10.100.10">
    <property type="entry name" value="Mannose-Binding Protein A, subunit A"/>
    <property type="match status" value="1"/>
</dbReference>
<dbReference type="InterPro" id="IPR016186">
    <property type="entry name" value="C-type_lectin-like/link_sf"/>
</dbReference>
<reference evidence="2 3" key="1">
    <citation type="submission" date="2023-09" db="EMBL/GenBank/DDBJ databases">
        <title>Genomes of two closely related lineages of the louse Polyplax serrata with different host specificities.</title>
        <authorList>
            <person name="Martinu J."/>
            <person name="Tarabai H."/>
            <person name="Stefka J."/>
            <person name="Hypsa V."/>
        </authorList>
    </citation>
    <scope>NUCLEOTIDE SEQUENCE [LARGE SCALE GENOMIC DNA]</scope>
    <source>
        <strain evidence="2">98ZLc_SE</strain>
    </source>
</reference>
<keyword evidence="3" id="KW-1185">Reference proteome</keyword>
<dbReference type="SMART" id="SM00034">
    <property type="entry name" value="CLECT"/>
    <property type="match status" value="1"/>
</dbReference>
<dbReference type="SUPFAM" id="SSF56436">
    <property type="entry name" value="C-type lectin-like"/>
    <property type="match status" value="1"/>
</dbReference>
<feature type="domain" description="C-type lectin" evidence="1">
    <location>
        <begin position="47"/>
        <end position="170"/>
    </location>
</feature>
<dbReference type="PROSITE" id="PS50041">
    <property type="entry name" value="C_TYPE_LECTIN_2"/>
    <property type="match status" value="1"/>
</dbReference>
<organism evidence="2 3">
    <name type="scientific">Polyplax serrata</name>
    <name type="common">Common mouse louse</name>
    <dbReference type="NCBI Taxonomy" id="468196"/>
    <lineage>
        <taxon>Eukaryota</taxon>
        <taxon>Metazoa</taxon>
        <taxon>Ecdysozoa</taxon>
        <taxon>Arthropoda</taxon>
        <taxon>Hexapoda</taxon>
        <taxon>Insecta</taxon>
        <taxon>Pterygota</taxon>
        <taxon>Neoptera</taxon>
        <taxon>Paraneoptera</taxon>
        <taxon>Psocodea</taxon>
        <taxon>Troctomorpha</taxon>
        <taxon>Phthiraptera</taxon>
        <taxon>Anoplura</taxon>
        <taxon>Polyplacidae</taxon>
        <taxon>Polyplax</taxon>
    </lineage>
</organism>
<sequence>MILNWSSLNVIDKKLKYRTAVSDYYPNDKTMTDAQYHYECPQDYVLVNQNCYYFSTSADTWRSAYFNCKDKNGELALVKKKWMDKSLRTYLKTGRMGWVDRWIGGIYDWKRMLWVWGASGQPLRYRGFAKRVRKNLASGNHQWKCISMNPSFRYRWQPKTCTKELHYICETRPRTNLVTK</sequence>
<accession>A0ABR1AKA5</accession>
<dbReference type="InterPro" id="IPR001304">
    <property type="entry name" value="C-type_lectin-like"/>
</dbReference>
<comment type="caution">
    <text evidence="2">The sequence shown here is derived from an EMBL/GenBank/DDBJ whole genome shotgun (WGS) entry which is preliminary data.</text>
</comment>
<dbReference type="PANTHER" id="PTHR45710">
    <property type="entry name" value="C-TYPE LECTIN DOMAIN-CONTAINING PROTEIN 180"/>
    <property type="match status" value="1"/>
</dbReference>
<protein>
    <recommendedName>
        <fullName evidence="1">C-type lectin domain-containing protein</fullName>
    </recommendedName>
</protein>
<dbReference type="EMBL" id="JAWJWF010000047">
    <property type="protein sequence ID" value="KAK6621634.1"/>
    <property type="molecule type" value="Genomic_DNA"/>
</dbReference>
<evidence type="ECO:0000259" key="1">
    <source>
        <dbReference type="PROSITE" id="PS50041"/>
    </source>
</evidence>
<evidence type="ECO:0000313" key="3">
    <source>
        <dbReference type="Proteomes" id="UP001359485"/>
    </source>
</evidence>
<dbReference type="Proteomes" id="UP001359485">
    <property type="component" value="Unassembled WGS sequence"/>
</dbReference>
<proteinExistence type="predicted"/>